<feature type="region of interest" description="Disordered" evidence="1">
    <location>
        <begin position="1"/>
        <end position="23"/>
    </location>
</feature>
<protein>
    <submittedName>
        <fullName evidence="2">Uncharacterized protein</fullName>
    </submittedName>
</protein>
<name>A0ABD1XM08_9MARC</name>
<organism evidence="2 3">
    <name type="scientific">Riccia fluitans</name>
    <dbReference type="NCBI Taxonomy" id="41844"/>
    <lineage>
        <taxon>Eukaryota</taxon>
        <taxon>Viridiplantae</taxon>
        <taxon>Streptophyta</taxon>
        <taxon>Embryophyta</taxon>
        <taxon>Marchantiophyta</taxon>
        <taxon>Marchantiopsida</taxon>
        <taxon>Marchantiidae</taxon>
        <taxon>Marchantiales</taxon>
        <taxon>Ricciaceae</taxon>
        <taxon>Riccia</taxon>
    </lineage>
</organism>
<evidence type="ECO:0000256" key="1">
    <source>
        <dbReference type="SAM" id="MobiDB-lite"/>
    </source>
</evidence>
<comment type="caution">
    <text evidence="2">The sequence shown here is derived from an EMBL/GenBank/DDBJ whole genome shotgun (WGS) entry which is preliminary data.</text>
</comment>
<dbReference type="AlphaFoldDB" id="A0ABD1XM08"/>
<sequence length="122" mass="13307">MVRVNVGAAKHVGGRCDGASSRPVRGQTPTRISGYFLISQAPGPGLKDLVGISLIAFGRQLTRNALSNLLQAATDCTWGTRKKVGNIEYVIQYFYVCVGEFSTHQVDALYRNLSLEVQVDFT</sequence>
<proteinExistence type="predicted"/>
<evidence type="ECO:0000313" key="2">
    <source>
        <dbReference type="EMBL" id="KAL2609957.1"/>
    </source>
</evidence>
<dbReference type="Proteomes" id="UP001605036">
    <property type="component" value="Unassembled WGS sequence"/>
</dbReference>
<dbReference type="EMBL" id="JBHFFA010000008">
    <property type="protein sequence ID" value="KAL2609957.1"/>
    <property type="molecule type" value="Genomic_DNA"/>
</dbReference>
<reference evidence="2 3" key="1">
    <citation type="submission" date="2024-09" db="EMBL/GenBank/DDBJ databases">
        <title>Chromosome-scale assembly of Riccia fluitans.</title>
        <authorList>
            <person name="Paukszto L."/>
            <person name="Sawicki J."/>
            <person name="Karawczyk K."/>
            <person name="Piernik-Szablinska J."/>
            <person name="Szczecinska M."/>
            <person name="Mazdziarz M."/>
        </authorList>
    </citation>
    <scope>NUCLEOTIDE SEQUENCE [LARGE SCALE GENOMIC DNA]</scope>
    <source>
        <strain evidence="2">Rf_01</strain>
        <tissue evidence="2">Aerial parts of the thallus</tissue>
    </source>
</reference>
<gene>
    <name evidence="2" type="ORF">R1flu_028530</name>
</gene>
<evidence type="ECO:0000313" key="3">
    <source>
        <dbReference type="Proteomes" id="UP001605036"/>
    </source>
</evidence>
<keyword evidence="3" id="KW-1185">Reference proteome</keyword>
<accession>A0ABD1XM08</accession>